<dbReference type="EMBL" id="NBIV01000048">
    <property type="protein sequence ID" value="PXF45972.1"/>
    <property type="molecule type" value="Genomic_DNA"/>
</dbReference>
<organism evidence="1 2">
    <name type="scientific">Gracilariopsis chorda</name>
    <dbReference type="NCBI Taxonomy" id="448386"/>
    <lineage>
        <taxon>Eukaryota</taxon>
        <taxon>Rhodophyta</taxon>
        <taxon>Florideophyceae</taxon>
        <taxon>Rhodymeniophycidae</taxon>
        <taxon>Gracilariales</taxon>
        <taxon>Gracilariaceae</taxon>
        <taxon>Gracilariopsis</taxon>
    </lineage>
</organism>
<comment type="caution">
    <text evidence="1">The sequence shown here is derived from an EMBL/GenBank/DDBJ whole genome shotgun (WGS) entry which is preliminary data.</text>
</comment>
<evidence type="ECO:0000313" key="2">
    <source>
        <dbReference type="Proteomes" id="UP000247409"/>
    </source>
</evidence>
<proteinExistence type="predicted"/>
<dbReference type="AlphaFoldDB" id="A0A2V3IV19"/>
<accession>A0A2V3IV19</accession>
<dbReference type="Proteomes" id="UP000247409">
    <property type="component" value="Unassembled WGS sequence"/>
</dbReference>
<evidence type="ECO:0000313" key="1">
    <source>
        <dbReference type="EMBL" id="PXF45972.1"/>
    </source>
</evidence>
<reference evidence="1 2" key="1">
    <citation type="journal article" date="2018" name="Mol. Biol. Evol.">
        <title>Analysis of the draft genome of the red seaweed Gracilariopsis chorda provides insights into genome size evolution in Rhodophyta.</title>
        <authorList>
            <person name="Lee J."/>
            <person name="Yang E.C."/>
            <person name="Graf L."/>
            <person name="Yang J.H."/>
            <person name="Qiu H."/>
            <person name="Zel Zion U."/>
            <person name="Chan C.X."/>
            <person name="Stephens T.G."/>
            <person name="Weber A.P.M."/>
            <person name="Boo G.H."/>
            <person name="Boo S.M."/>
            <person name="Kim K.M."/>
            <person name="Shin Y."/>
            <person name="Jung M."/>
            <person name="Lee S.J."/>
            <person name="Yim H.S."/>
            <person name="Lee J.H."/>
            <person name="Bhattacharya D."/>
            <person name="Yoon H.S."/>
        </authorList>
    </citation>
    <scope>NUCLEOTIDE SEQUENCE [LARGE SCALE GENOMIC DNA]</scope>
    <source>
        <strain evidence="1 2">SKKU-2015</strain>
        <tissue evidence="1">Whole body</tissue>
    </source>
</reference>
<sequence>MSIDLFYPENRNRAKRVTELVDDVSGMQNAIRDKTDQLDEADARIVPLLNDLMRKYGLRTVDDLIERVVAEMPPKQEQGIRKILDDLDKTSANIEKSFGAVTSITLFAAAGGVSAKVIQLMKSNAIYVSARLTMKAFTVALRGGANALEEAGELFKAASKASSTLSTSFETTTSLGKALRFVKTAGKVLTALGIVADVALSVIAAVEGAKQRDELRKQIEENFKRRVTVAFLTALASAAVSMNGNIESILLLESMKGKDPKVDKNLQEAIDLLTEPIASSIEEMWDLVSYENVAETWTNLDRNRGSWMDEDPSLKEVITEMETEEEIDFT</sequence>
<protein>
    <submittedName>
        <fullName evidence="1">Uncharacterized protein</fullName>
    </submittedName>
</protein>
<name>A0A2V3IV19_9FLOR</name>
<gene>
    <name evidence="1" type="ORF">BWQ96_04285</name>
</gene>
<dbReference type="OrthoDB" id="3261198at2759"/>
<keyword evidence="2" id="KW-1185">Reference proteome</keyword>